<protein>
    <submittedName>
        <fullName evidence="2">Uncharacterized protein</fullName>
    </submittedName>
</protein>
<dbReference type="Proteomes" id="UP000807504">
    <property type="component" value="Unassembled WGS sequence"/>
</dbReference>
<feature type="region of interest" description="Disordered" evidence="1">
    <location>
        <begin position="58"/>
        <end position="79"/>
    </location>
</feature>
<comment type="caution">
    <text evidence="2">The sequence shown here is derived from an EMBL/GenBank/DDBJ whole genome shotgun (WGS) entry which is preliminary data.</text>
</comment>
<dbReference type="AlphaFoldDB" id="A0A8T0FTB8"/>
<reference evidence="2" key="2">
    <citation type="submission" date="2020-06" db="EMBL/GenBank/DDBJ databases">
        <authorList>
            <person name="Sheffer M."/>
        </authorList>
    </citation>
    <scope>NUCLEOTIDE SEQUENCE</scope>
</reference>
<sequence>MDKLHRKSTLSYRDNLKWLLIELSAQHLIFNIMLRIIAWIELRQVMDLDTIPINQKANDEARANSTTHRTRSPRFGSNEVPSHFQRVFLAGIPTTAGAYSTPRPE</sequence>
<evidence type="ECO:0000313" key="3">
    <source>
        <dbReference type="Proteomes" id="UP000807504"/>
    </source>
</evidence>
<evidence type="ECO:0000256" key="1">
    <source>
        <dbReference type="SAM" id="MobiDB-lite"/>
    </source>
</evidence>
<proteinExistence type="predicted"/>
<name>A0A8T0FTB8_ARGBR</name>
<organism evidence="2 3">
    <name type="scientific">Argiope bruennichi</name>
    <name type="common">Wasp spider</name>
    <name type="synonym">Aranea bruennichi</name>
    <dbReference type="NCBI Taxonomy" id="94029"/>
    <lineage>
        <taxon>Eukaryota</taxon>
        <taxon>Metazoa</taxon>
        <taxon>Ecdysozoa</taxon>
        <taxon>Arthropoda</taxon>
        <taxon>Chelicerata</taxon>
        <taxon>Arachnida</taxon>
        <taxon>Araneae</taxon>
        <taxon>Araneomorphae</taxon>
        <taxon>Entelegynae</taxon>
        <taxon>Araneoidea</taxon>
        <taxon>Araneidae</taxon>
        <taxon>Argiope</taxon>
    </lineage>
</organism>
<evidence type="ECO:0000313" key="2">
    <source>
        <dbReference type="EMBL" id="KAF8794394.1"/>
    </source>
</evidence>
<reference evidence="2" key="1">
    <citation type="journal article" date="2020" name="bioRxiv">
        <title>Chromosome-level reference genome of the European wasp spider Argiope bruennichi: a resource for studies on range expansion and evolutionary adaptation.</title>
        <authorList>
            <person name="Sheffer M.M."/>
            <person name="Hoppe A."/>
            <person name="Krehenwinkel H."/>
            <person name="Uhl G."/>
            <person name="Kuss A.W."/>
            <person name="Jensen L."/>
            <person name="Jensen C."/>
            <person name="Gillespie R.G."/>
            <person name="Hoff K.J."/>
            <person name="Prost S."/>
        </authorList>
    </citation>
    <scope>NUCLEOTIDE SEQUENCE</scope>
</reference>
<keyword evidence="3" id="KW-1185">Reference proteome</keyword>
<dbReference type="EMBL" id="JABXBU010000002">
    <property type="protein sequence ID" value="KAF8794394.1"/>
    <property type="molecule type" value="Genomic_DNA"/>
</dbReference>
<accession>A0A8T0FTB8</accession>
<gene>
    <name evidence="2" type="ORF">HNY73_002381</name>
</gene>